<dbReference type="InterPro" id="IPR009211">
    <property type="entry name" value="TagJ"/>
</dbReference>
<keyword evidence="2" id="KW-1185">Reference proteome</keyword>
<gene>
    <name evidence="1" type="ORF">MGEO_05085</name>
</gene>
<dbReference type="Proteomes" id="UP000193926">
    <property type="component" value="Unassembled WGS sequence"/>
</dbReference>
<dbReference type="AlphaFoldDB" id="A0A1X4NN24"/>
<dbReference type="OrthoDB" id="5416084at2"/>
<dbReference type="PIRSF" id="PIRSF029288">
    <property type="entry name" value="SciE_ImpE"/>
    <property type="match status" value="1"/>
</dbReference>
<dbReference type="Pfam" id="PF14559">
    <property type="entry name" value="TPR_19"/>
    <property type="match status" value="1"/>
</dbReference>
<organism evidence="1 2">
    <name type="scientific">Marivita geojedonensis</name>
    <dbReference type="NCBI Taxonomy" id="1123756"/>
    <lineage>
        <taxon>Bacteria</taxon>
        <taxon>Pseudomonadati</taxon>
        <taxon>Pseudomonadota</taxon>
        <taxon>Alphaproteobacteria</taxon>
        <taxon>Rhodobacterales</taxon>
        <taxon>Roseobacteraceae</taxon>
        <taxon>Marivita</taxon>
    </lineage>
</organism>
<proteinExistence type="predicted"/>
<evidence type="ECO:0000313" key="2">
    <source>
        <dbReference type="Proteomes" id="UP000193926"/>
    </source>
</evidence>
<accession>A0A1X4NN24</accession>
<dbReference type="InterPro" id="IPR011990">
    <property type="entry name" value="TPR-like_helical_dom_sf"/>
</dbReference>
<evidence type="ECO:0000313" key="1">
    <source>
        <dbReference type="EMBL" id="OSQ51924.1"/>
    </source>
</evidence>
<dbReference type="EMBL" id="JFKC01000003">
    <property type="protein sequence ID" value="OSQ51924.1"/>
    <property type="molecule type" value="Genomic_DNA"/>
</dbReference>
<name>A0A1X4NN24_9RHOB</name>
<dbReference type="Pfam" id="PF07024">
    <property type="entry name" value="ImpE"/>
    <property type="match status" value="1"/>
</dbReference>
<protein>
    <submittedName>
        <fullName evidence="1">Virulence protein SciE type</fullName>
    </submittedName>
</protein>
<dbReference type="RefSeq" id="WP_085635643.1">
    <property type="nucleotide sequence ID" value="NZ_JFKC01000003.1"/>
</dbReference>
<comment type="caution">
    <text evidence="1">The sequence shown here is derived from an EMBL/GenBank/DDBJ whole genome shotgun (WGS) entry which is preliminary data.</text>
</comment>
<sequence length="277" mass="30301">MQNSATELLKAGDLTGALASLQDSVRANPDDAKLRIFLFQLLCVMGDWKRAVAQLKLSAQLDASALPMAQTYREAIICEVFREKVFAGDKDPLIFGEPQDWVALLAQGLKALAQGKPDRAAELRDEAFEKAPTTAGTLDETDFEWIADADMRLGPVLEIIINGKYFWMPFNVLSSLRIEPPADLRDTVWTGANLTLKNGGELVGLIPTRYPGTAERGSDAMKLSRVTEWEDLGSDTYAGLGQRLLTTDKTEVSLMDTRNFQFAPVSADTEGEVGVDG</sequence>
<dbReference type="STRING" id="1123756.MGEO_05085"/>
<reference evidence="1 2" key="1">
    <citation type="submission" date="2014-03" db="EMBL/GenBank/DDBJ databases">
        <title>The draft genome sequence of Marivita geojedonensis KCTC 23882.</title>
        <authorList>
            <person name="Lai Q."/>
            <person name="Shao Z."/>
        </authorList>
    </citation>
    <scope>NUCLEOTIDE SEQUENCE [LARGE SCALE GENOMIC DNA]</scope>
    <source>
        <strain evidence="1 2">DPG-138</strain>
    </source>
</reference>
<dbReference type="Gene3D" id="1.25.40.10">
    <property type="entry name" value="Tetratricopeptide repeat domain"/>
    <property type="match status" value="1"/>
</dbReference>
<dbReference type="SUPFAM" id="SSF144059">
    <property type="entry name" value="ImpE-like"/>
    <property type="match status" value="1"/>
</dbReference>